<keyword evidence="11" id="KW-1185">Reference proteome</keyword>
<evidence type="ECO:0000256" key="6">
    <source>
        <dbReference type="ARBA" id="ARBA00044690"/>
    </source>
</evidence>
<reference evidence="10" key="1">
    <citation type="submission" date="2020-03" db="EMBL/GenBank/DDBJ databases">
        <authorList>
            <person name="Weist P."/>
        </authorList>
    </citation>
    <scope>NUCLEOTIDE SEQUENCE</scope>
</reference>
<accession>A0A9N7VPK3</accession>
<dbReference type="InterPro" id="IPR001279">
    <property type="entry name" value="Metallo-B-lactamas"/>
</dbReference>
<evidence type="ECO:0000313" key="11">
    <source>
        <dbReference type="Proteomes" id="UP001153269"/>
    </source>
</evidence>
<keyword evidence="8" id="KW-0472">Membrane</keyword>
<dbReference type="Pfam" id="PF00753">
    <property type="entry name" value="Lactamase_B"/>
    <property type="match status" value="1"/>
</dbReference>
<dbReference type="InterPro" id="IPR039344">
    <property type="entry name" value="MBLAC1"/>
</dbReference>
<dbReference type="AlphaFoldDB" id="A0A9N7VPK3"/>
<keyword evidence="8" id="KW-1133">Transmembrane helix</keyword>
<comment type="catalytic activity">
    <reaction evidence="6">
        <text>a ribonucleotidyl-ribonucleotide-RNA + H2O = a 3'-end ribonucleotide-RNA + a 5'-end 5'-phospho-ribonucleoside-RNA + H(+)</text>
        <dbReference type="Rhea" id="RHEA:68096"/>
        <dbReference type="Rhea" id="RHEA-COMP:15179"/>
        <dbReference type="Rhea" id="RHEA-COMP:17355"/>
        <dbReference type="Rhea" id="RHEA-COMP:17428"/>
        <dbReference type="ChEBI" id="CHEBI:15377"/>
        <dbReference type="ChEBI" id="CHEBI:15378"/>
        <dbReference type="ChEBI" id="CHEBI:74896"/>
        <dbReference type="ChEBI" id="CHEBI:138282"/>
        <dbReference type="ChEBI" id="CHEBI:173118"/>
    </reaction>
    <physiologicalReaction direction="left-to-right" evidence="6">
        <dbReference type="Rhea" id="RHEA:68097"/>
    </physiologicalReaction>
</comment>
<dbReference type="Proteomes" id="UP001153269">
    <property type="component" value="Unassembled WGS sequence"/>
</dbReference>
<comment type="similarity">
    <text evidence="2">Belongs to the metallo-beta-lactamase superfamily. Glyoxalase II family.</text>
</comment>
<comment type="function">
    <text evidence="7">Endoribonuclease that catalyzes the hydrolysis of histone-coding pre-mRNA 3'-end. Involved in histone pre-mRNA processing during the S-phase of the cell cycle, which is required for entering/progressing through S-phase. Cleaves histone pre-mRNA at a major and a minor cleavage site after the 5'-ACCCA-3' and the 5'-ACCCACA-3' sequence, respectively, and located downstream of the stem-loop. May require the presence of the HDE element located at the histone pre-RNA 3'-end to avoid non-specific cleavage.</text>
</comment>
<comment type="caution">
    <text evidence="10">The sequence shown here is derived from an EMBL/GenBank/DDBJ whole genome shotgun (WGS) entry which is preliminary data.</text>
</comment>
<evidence type="ECO:0000256" key="5">
    <source>
        <dbReference type="ARBA" id="ARBA00032988"/>
    </source>
</evidence>
<protein>
    <recommendedName>
        <fullName evidence="4">Metallo-beta-lactamase domain-containing protein 1</fullName>
    </recommendedName>
    <alternativeName>
        <fullName evidence="5">Endoribonuclease MBLAC1</fullName>
    </alternativeName>
</protein>
<dbReference type="PANTHER" id="PTHR23200:SF48">
    <property type="entry name" value="METALLO-BETA-LACTAMASE DOMAIN-CONTAINING PROTEIN 1"/>
    <property type="match status" value="1"/>
</dbReference>
<gene>
    <name evidence="10" type="ORF">PLEPLA_LOCUS43832</name>
</gene>
<dbReference type="Gene3D" id="3.60.15.10">
    <property type="entry name" value="Ribonuclease Z/Hydroxyacylglutathione hydrolase-like"/>
    <property type="match status" value="1"/>
</dbReference>
<proteinExistence type="inferred from homology"/>
<sequence>MQRDGLDEVMDLAVMCSSGSAPLEDSSDMSGTGSVLVSVSEQYQTIPLPESHAHFPGQPYSVSVLKVGYCLPQPDGTFRADGTITLITGPKTILVDTGGPWDRDFLLMSLKERGLEPGDINLVVGTHGHSDHIGNLGLFPTALMIVGYDISDGDTYRPNRLAQGHAYTVDEHINVVPSPGHTGQDVSVQVKGTSAGTVLVAGDLFECCSDGDSWRDLSLNTAVQESLFSPGSSPNFSKQKVIMSNNSIACHNDSSGQYSILPVCIYSFISTVGLIFNITALAFFFHNTKSSGCVMALGWS</sequence>
<dbReference type="CDD" id="cd07711">
    <property type="entry name" value="MBLAC1-like_MBL-fold"/>
    <property type="match status" value="1"/>
</dbReference>
<feature type="transmembrane region" description="Helical" evidence="8">
    <location>
        <begin position="265"/>
        <end position="285"/>
    </location>
</feature>
<dbReference type="EMBL" id="CADEAL010004283">
    <property type="protein sequence ID" value="CAB1456051.1"/>
    <property type="molecule type" value="Genomic_DNA"/>
</dbReference>
<feature type="domain" description="Metallo-beta-lactamase" evidence="9">
    <location>
        <begin position="81"/>
        <end position="232"/>
    </location>
</feature>
<dbReference type="GO" id="GO:0005829">
    <property type="term" value="C:cytosol"/>
    <property type="evidence" value="ECO:0007669"/>
    <property type="project" value="UniProtKB-SubCell"/>
</dbReference>
<evidence type="ECO:0000256" key="2">
    <source>
        <dbReference type="ARBA" id="ARBA00006759"/>
    </source>
</evidence>
<evidence type="ECO:0000256" key="7">
    <source>
        <dbReference type="ARBA" id="ARBA00045869"/>
    </source>
</evidence>
<dbReference type="SUPFAM" id="SSF56281">
    <property type="entry name" value="Metallo-hydrolase/oxidoreductase"/>
    <property type="match status" value="1"/>
</dbReference>
<dbReference type="SMART" id="SM00849">
    <property type="entry name" value="Lactamase_B"/>
    <property type="match status" value="1"/>
</dbReference>
<organism evidence="10 11">
    <name type="scientific">Pleuronectes platessa</name>
    <name type="common">European plaice</name>
    <dbReference type="NCBI Taxonomy" id="8262"/>
    <lineage>
        <taxon>Eukaryota</taxon>
        <taxon>Metazoa</taxon>
        <taxon>Chordata</taxon>
        <taxon>Craniata</taxon>
        <taxon>Vertebrata</taxon>
        <taxon>Euteleostomi</taxon>
        <taxon>Actinopterygii</taxon>
        <taxon>Neopterygii</taxon>
        <taxon>Teleostei</taxon>
        <taxon>Neoteleostei</taxon>
        <taxon>Acanthomorphata</taxon>
        <taxon>Carangaria</taxon>
        <taxon>Pleuronectiformes</taxon>
        <taxon>Pleuronectoidei</taxon>
        <taxon>Pleuronectidae</taxon>
        <taxon>Pleuronectes</taxon>
    </lineage>
</organism>
<evidence type="ECO:0000256" key="3">
    <source>
        <dbReference type="ARBA" id="ARBA00011738"/>
    </source>
</evidence>
<name>A0A9N7VPK3_PLEPL</name>
<evidence type="ECO:0000313" key="10">
    <source>
        <dbReference type="EMBL" id="CAB1456051.1"/>
    </source>
</evidence>
<dbReference type="PANTHER" id="PTHR23200">
    <property type="entry name" value="METALLO-BETA-LACTAMASE DOMAIN-CONTAINING PROTEIN 1"/>
    <property type="match status" value="1"/>
</dbReference>
<keyword evidence="8" id="KW-0812">Transmembrane</keyword>
<dbReference type="InterPro" id="IPR036866">
    <property type="entry name" value="RibonucZ/Hydroxyglut_hydro"/>
</dbReference>
<evidence type="ECO:0000259" key="9">
    <source>
        <dbReference type="SMART" id="SM00849"/>
    </source>
</evidence>
<comment type="subcellular location">
    <subcellularLocation>
        <location evidence="1">Cytoplasm</location>
        <location evidence="1">Cytosol</location>
    </subcellularLocation>
</comment>
<comment type="subunit">
    <text evidence="3">Homodimer.</text>
</comment>
<evidence type="ECO:0000256" key="8">
    <source>
        <dbReference type="SAM" id="Phobius"/>
    </source>
</evidence>
<evidence type="ECO:0000256" key="1">
    <source>
        <dbReference type="ARBA" id="ARBA00004514"/>
    </source>
</evidence>
<evidence type="ECO:0000256" key="4">
    <source>
        <dbReference type="ARBA" id="ARBA00014856"/>
    </source>
</evidence>